<dbReference type="InterPro" id="IPR051990">
    <property type="entry name" value="CCPG1/PBIP1"/>
</dbReference>
<reference evidence="3" key="1">
    <citation type="journal article" date="2023" name="Front. Mar. Sci.">
        <title>A new Merluccius polli reference genome to investigate the effects of global change in West African waters.</title>
        <authorList>
            <person name="Mateo J.L."/>
            <person name="Blanco-Fernandez C."/>
            <person name="Garcia-Vazquez E."/>
            <person name="Machado-Schiaffino G."/>
        </authorList>
    </citation>
    <scope>NUCLEOTIDE SEQUENCE</scope>
    <source>
        <strain evidence="3">C29</strain>
        <tissue evidence="3">Fin</tissue>
    </source>
</reference>
<comment type="caution">
    <text evidence="3">The sequence shown here is derived from an EMBL/GenBank/DDBJ whole genome shotgun (WGS) entry which is preliminary data.</text>
</comment>
<proteinExistence type="predicted"/>
<gene>
    <name evidence="3" type="ORF">N1851_012925</name>
</gene>
<feature type="region of interest" description="Disordered" evidence="2">
    <location>
        <begin position="1"/>
        <end position="225"/>
    </location>
</feature>
<sequence>MYVCTGCNAESQPQEGATPVKTEHPVENQQALEEPTAGLCEVGSSPGIAQNPAATHSSDPSPTLIPPSETPPSLVIPTHSLHGNDAHSQSEGLPEGPVESSPEPDSFSDSYTHISPSSIAEPPVPELLGGLELTKEEEEEAERPRSEEEGSEQGPGLSQSGSSVDPPVEEEKGRDDREVEEEVEVSRRSLLASLEQIGRTEEEDEDEEEAEEEFQLPRRDDDSGFSVNKCILGAVILLGLGTIFFSENDYTPRELKDTEQPVKQEWLKPEAPQAAVDEGTEILNKLVRETQQIAELQAKAQAQKEELNAAKGQAAKGAQEQLRRRKEEEKEEVVNGRLKKEMANLLVLQRENGRLERELESVPTLEKELEILRTTVTESKLPTGTEEQESVEPHRCLLFQPQQRPLLAKKGRAGLLQRETQRDKPRNLGRAKK</sequence>
<feature type="region of interest" description="Disordered" evidence="2">
    <location>
        <begin position="409"/>
        <end position="433"/>
    </location>
</feature>
<protein>
    <submittedName>
        <fullName evidence="3">Uncharacterized protein</fullName>
    </submittedName>
</protein>
<feature type="compositionally biased region" description="Polar residues" evidence="2">
    <location>
        <begin position="52"/>
        <end position="61"/>
    </location>
</feature>
<keyword evidence="1" id="KW-0175">Coiled coil</keyword>
<organism evidence="3 4">
    <name type="scientific">Merluccius polli</name>
    <name type="common">Benguela hake</name>
    <name type="synonym">Merluccius cadenati</name>
    <dbReference type="NCBI Taxonomy" id="89951"/>
    <lineage>
        <taxon>Eukaryota</taxon>
        <taxon>Metazoa</taxon>
        <taxon>Chordata</taxon>
        <taxon>Craniata</taxon>
        <taxon>Vertebrata</taxon>
        <taxon>Euteleostomi</taxon>
        <taxon>Actinopterygii</taxon>
        <taxon>Neopterygii</taxon>
        <taxon>Teleostei</taxon>
        <taxon>Neoteleostei</taxon>
        <taxon>Acanthomorphata</taxon>
        <taxon>Zeiogadaria</taxon>
        <taxon>Gadariae</taxon>
        <taxon>Gadiformes</taxon>
        <taxon>Gadoidei</taxon>
        <taxon>Merlucciidae</taxon>
        <taxon>Merluccius</taxon>
    </lineage>
</organism>
<evidence type="ECO:0000313" key="3">
    <source>
        <dbReference type="EMBL" id="KAK0147594.1"/>
    </source>
</evidence>
<evidence type="ECO:0000256" key="1">
    <source>
        <dbReference type="ARBA" id="ARBA00023054"/>
    </source>
</evidence>
<name>A0AA47MWY2_MERPO</name>
<accession>A0AA47MWY2</accession>
<dbReference type="AlphaFoldDB" id="A0AA47MWY2"/>
<dbReference type="PANTHER" id="PTHR28638">
    <property type="entry name" value="CELL CYCLE PROGRESSION PROTEIN 1"/>
    <property type="match status" value="1"/>
</dbReference>
<feature type="compositionally biased region" description="Low complexity" evidence="2">
    <location>
        <begin position="309"/>
        <end position="319"/>
    </location>
</feature>
<evidence type="ECO:0000313" key="4">
    <source>
        <dbReference type="Proteomes" id="UP001174136"/>
    </source>
</evidence>
<feature type="region of interest" description="Disordered" evidence="2">
    <location>
        <begin position="301"/>
        <end position="335"/>
    </location>
</feature>
<feature type="compositionally biased region" description="Basic and acidic residues" evidence="2">
    <location>
        <begin position="321"/>
        <end position="335"/>
    </location>
</feature>
<dbReference type="GO" id="GO:0016020">
    <property type="term" value="C:membrane"/>
    <property type="evidence" value="ECO:0007669"/>
    <property type="project" value="TreeGrafter"/>
</dbReference>
<feature type="compositionally biased region" description="Acidic residues" evidence="2">
    <location>
        <begin position="201"/>
        <end position="214"/>
    </location>
</feature>
<feature type="compositionally biased region" description="Low complexity" evidence="2">
    <location>
        <begin position="152"/>
        <end position="163"/>
    </location>
</feature>
<dbReference type="EMBL" id="JAOPHQ010002293">
    <property type="protein sequence ID" value="KAK0147594.1"/>
    <property type="molecule type" value="Genomic_DNA"/>
</dbReference>
<keyword evidence="4" id="KW-1185">Reference proteome</keyword>
<evidence type="ECO:0000256" key="2">
    <source>
        <dbReference type="SAM" id="MobiDB-lite"/>
    </source>
</evidence>
<dbReference type="PANTHER" id="PTHR28638:SF3">
    <property type="entry name" value="PRE-B-CELL LEUKEMIA TRANSCRIPTION FACTOR-INTERACTING PROTEIN 1 ISOFORM X1"/>
    <property type="match status" value="1"/>
</dbReference>
<dbReference type="Proteomes" id="UP001174136">
    <property type="component" value="Unassembled WGS sequence"/>
</dbReference>
<feature type="compositionally biased region" description="Low complexity" evidence="2">
    <location>
        <begin position="99"/>
        <end position="110"/>
    </location>
</feature>